<dbReference type="Proteomes" id="UP000011761">
    <property type="component" value="Unassembled WGS sequence"/>
</dbReference>
<proteinExistence type="predicted"/>
<evidence type="ECO:0000313" key="1">
    <source>
        <dbReference type="EMBL" id="EMC94621.1"/>
    </source>
</evidence>
<keyword evidence="2" id="KW-1185">Reference proteome</keyword>
<dbReference type="HOGENOM" id="CLU_2333328_0_0_1"/>
<dbReference type="OrthoDB" id="3822080at2759"/>
<dbReference type="GeneID" id="19108387"/>
<evidence type="ECO:0008006" key="3">
    <source>
        <dbReference type="Google" id="ProtNLM"/>
    </source>
</evidence>
<dbReference type="RefSeq" id="XP_007678403.1">
    <property type="nucleotide sequence ID" value="XM_007680213.1"/>
</dbReference>
<protein>
    <recommendedName>
        <fullName evidence="3">WHIM2 domain-containing protein</fullName>
    </recommendedName>
</protein>
<accession>M2MDK3</accession>
<name>M2MDK3_BAUPA</name>
<dbReference type="KEGG" id="bcom:BAUCODRAFT_140924"/>
<gene>
    <name evidence="1" type="ORF">BAUCODRAFT_140924</name>
</gene>
<evidence type="ECO:0000313" key="2">
    <source>
        <dbReference type="Proteomes" id="UP000011761"/>
    </source>
</evidence>
<sequence length="98" mass="11592">MESLHKHVWRADLSKAELEALLYITDLKLKASIKEQMKAHTKELEKLKKKRDAWFYVPAHDDEGDIRGDICMKVMERWGHEKMVEEMTGKKPDEGVRR</sequence>
<dbReference type="EMBL" id="KB445558">
    <property type="protein sequence ID" value="EMC94621.1"/>
    <property type="molecule type" value="Genomic_DNA"/>
</dbReference>
<reference evidence="1 2" key="1">
    <citation type="journal article" date="2012" name="PLoS Pathog.">
        <title>Diverse lifestyles and strategies of plant pathogenesis encoded in the genomes of eighteen Dothideomycetes fungi.</title>
        <authorList>
            <person name="Ohm R.A."/>
            <person name="Feau N."/>
            <person name="Henrissat B."/>
            <person name="Schoch C.L."/>
            <person name="Horwitz B.A."/>
            <person name="Barry K.W."/>
            <person name="Condon B.J."/>
            <person name="Copeland A.C."/>
            <person name="Dhillon B."/>
            <person name="Glaser F."/>
            <person name="Hesse C.N."/>
            <person name="Kosti I."/>
            <person name="LaButti K."/>
            <person name="Lindquist E.A."/>
            <person name="Lucas S."/>
            <person name="Salamov A.A."/>
            <person name="Bradshaw R.E."/>
            <person name="Ciuffetti L."/>
            <person name="Hamelin R.C."/>
            <person name="Kema G.H.J."/>
            <person name="Lawrence C."/>
            <person name="Scott J.A."/>
            <person name="Spatafora J.W."/>
            <person name="Turgeon B.G."/>
            <person name="de Wit P.J.G.M."/>
            <person name="Zhong S."/>
            <person name="Goodwin S.B."/>
            <person name="Grigoriev I.V."/>
        </authorList>
    </citation>
    <scope>NUCLEOTIDE SEQUENCE [LARGE SCALE GENOMIC DNA]</scope>
    <source>
        <strain evidence="1 2">UAMH 10762</strain>
    </source>
</reference>
<dbReference type="AlphaFoldDB" id="M2MDK3"/>
<organism evidence="1 2">
    <name type="scientific">Baudoinia panamericana (strain UAMH 10762)</name>
    <name type="common">Angels' share fungus</name>
    <name type="synonym">Baudoinia compniacensis (strain UAMH 10762)</name>
    <dbReference type="NCBI Taxonomy" id="717646"/>
    <lineage>
        <taxon>Eukaryota</taxon>
        <taxon>Fungi</taxon>
        <taxon>Dikarya</taxon>
        <taxon>Ascomycota</taxon>
        <taxon>Pezizomycotina</taxon>
        <taxon>Dothideomycetes</taxon>
        <taxon>Dothideomycetidae</taxon>
        <taxon>Mycosphaerellales</taxon>
        <taxon>Teratosphaeriaceae</taxon>
        <taxon>Baudoinia</taxon>
    </lineage>
</organism>